<dbReference type="GO" id="GO:0016363">
    <property type="term" value="C:nuclear matrix"/>
    <property type="evidence" value="ECO:0007669"/>
    <property type="project" value="UniProtKB-SubCell"/>
</dbReference>
<dbReference type="InterPro" id="IPR017904">
    <property type="entry name" value="ADF/Cofilin"/>
</dbReference>
<proteinExistence type="inferred from homology"/>
<keyword evidence="9" id="KW-1185">Reference proteome</keyword>
<evidence type="ECO:0000313" key="9">
    <source>
        <dbReference type="Proteomes" id="UP000605846"/>
    </source>
</evidence>
<evidence type="ECO:0000256" key="1">
    <source>
        <dbReference type="ARBA" id="ARBA00004109"/>
    </source>
</evidence>
<dbReference type="GO" id="GO:0015629">
    <property type="term" value="C:actin cytoskeleton"/>
    <property type="evidence" value="ECO:0007669"/>
    <property type="project" value="InterPro"/>
</dbReference>
<dbReference type="AlphaFoldDB" id="A0A8H7ERB5"/>
<keyword evidence="6" id="KW-0732">Signal</keyword>
<name>A0A8H7ERB5_9FUNG</name>
<gene>
    <name evidence="8" type="primary">COF1</name>
    <name evidence="8" type="ORF">EC973_004602</name>
</gene>
<dbReference type="SUPFAM" id="SSF55753">
    <property type="entry name" value="Actin depolymerizing proteins"/>
    <property type="match status" value="1"/>
</dbReference>
<sequence>MVEYSFWVHLNALLTVGVKSSGVRANQDCIDSYNDLKLGKKFKYIIYKLSDDNSEIMLDKTAETGTYDEFLSNLPDAEPRFAVYDFDYEKPGEGSRNKITFYSWIPDTSAIRKKMIYASSKDAIRKRLEGIAVEIQGTDSSEVAYETVLEKALRSG</sequence>
<comment type="subcellular location">
    <subcellularLocation>
        <location evidence="1">Nucleus matrix</location>
    </subcellularLocation>
</comment>
<evidence type="ECO:0000313" key="8">
    <source>
        <dbReference type="EMBL" id="KAF7729346.1"/>
    </source>
</evidence>
<protein>
    <recommendedName>
        <fullName evidence="3">Cofilin</fullName>
    </recommendedName>
    <alternativeName>
        <fullName evidence="5">Actin-depolymerizing factor 1</fullName>
    </alternativeName>
</protein>
<dbReference type="EMBL" id="JABAYA010000026">
    <property type="protein sequence ID" value="KAF7729346.1"/>
    <property type="molecule type" value="Genomic_DNA"/>
</dbReference>
<comment type="similarity">
    <text evidence="2">Belongs to the actin-binding proteins ADF family.</text>
</comment>
<dbReference type="GO" id="GO:0003779">
    <property type="term" value="F:actin binding"/>
    <property type="evidence" value="ECO:0007669"/>
    <property type="project" value="UniProtKB-KW"/>
</dbReference>
<feature type="chain" id="PRO_5034409461" description="Cofilin" evidence="6">
    <location>
        <begin position="26"/>
        <end position="156"/>
    </location>
</feature>
<dbReference type="CDD" id="cd11286">
    <property type="entry name" value="ADF_cofilin_like"/>
    <property type="match status" value="1"/>
</dbReference>
<dbReference type="GO" id="GO:0030042">
    <property type="term" value="P:actin filament depolymerization"/>
    <property type="evidence" value="ECO:0007669"/>
    <property type="project" value="InterPro"/>
</dbReference>
<feature type="signal peptide" evidence="6">
    <location>
        <begin position="1"/>
        <end position="25"/>
    </location>
</feature>
<evidence type="ECO:0000256" key="3">
    <source>
        <dbReference type="ARBA" id="ARBA00015630"/>
    </source>
</evidence>
<feature type="domain" description="ADF-H" evidence="7">
    <location>
        <begin position="20"/>
        <end position="153"/>
    </location>
</feature>
<dbReference type="InterPro" id="IPR029006">
    <property type="entry name" value="ADF-H/Gelsolin-like_dom_sf"/>
</dbReference>
<dbReference type="Proteomes" id="UP000605846">
    <property type="component" value="Unassembled WGS sequence"/>
</dbReference>
<evidence type="ECO:0000256" key="6">
    <source>
        <dbReference type="SAM" id="SignalP"/>
    </source>
</evidence>
<keyword evidence="4" id="KW-0009">Actin-binding</keyword>
<reference evidence="8" key="1">
    <citation type="submission" date="2020-01" db="EMBL/GenBank/DDBJ databases">
        <title>Genome Sequencing of Three Apophysomyces-Like Fungal Strains Confirms a Novel Fungal Genus in the Mucoromycota with divergent Burkholderia-like Endosymbiotic Bacteria.</title>
        <authorList>
            <person name="Stajich J.E."/>
            <person name="Macias A.M."/>
            <person name="Carter-House D."/>
            <person name="Lovett B."/>
            <person name="Kasson L.R."/>
            <person name="Berry K."/>
            <person name="Grigoriev I."/>
            <person name="Chang Y."/>
            <person name="Spatafora J."/>
            <person name="Kasson M.T."/>
        </authorList>
    </citation>
    <scope>NUCLEOTIDE SEQUENCE</scope>
    <source>
        <strain evidence="8">NRRL A-21654</strain>
    </source>
</reference>
<dbReference type="PANTHER" id="PTHR11913">
    <property type="entry name" value="COFILIN-RELATED"/>
    <property type="match status" value="1"/>
</dbReference>
<dbReference type="PROSITE" id="PS51263">
    <property type="entry name" value="ADF_H"/>
    <property type="match status" value="1"/>
</dbReference>
<accession>A0A8H7ERB5</accession>
<evidence type="ECO:0000256" key="4">
    <source>
        <dbReference type="ARBA" id="ARBA00023203"/>
    </source>
</evidence>
<comment type="caution">
    <text evidence="8">The sequence shown here is derived from an EMBL/GenBank/DDBJ whole genome shotgun (WGS) entry which is preliminary data.</text>
</comment>
<evidence type="ECO:0000259" key="7">
    <source>
        <dbReference type="PROSITE" id="PS51263"/>
    </source>
</evidence>
<organism evidence="8 9">
    <name type="scientific">Apophysomyces ossiformis</name>
    <dbReference type="NCBI Taxonomy" id="679940"/>
    <lineage>
        <taxon>Eukaryota</taxon>
        <taxon>Fungi</taxon>
        <taxon>Fungi incertae sedis</taxon>
        <taxon>Mucoromycota</taxon>
        <taxon>Mucoromycotina</taxon>
        <taxon>Mucoromycetes</taxon>
        <taxon>Mucorales</taxon>
        <taxon>Mucorineae</taxon>
        <taxon>Mucoraceae</taxon>
        <taxon>Apophysomyces</taxon>
    </lineage>
</organism>
<dbReference type="Pfam" id="PF00241">
    <property type="entry name" value="Cofilin_ADF"/>
    <property type="match status" value="1"/>
</dbReference>
<dbReference type="Gene3D" id="3.40.20.10">
    <property type="entry name" value="Severin"/>
    <property type="match status" value="1"/>
</dbReference>
<evidence type="ECO:0000256" key="2">
    <source>
        <dbReference type="ARBA" id="ARBA00006844"/>
    </source>
</evidence>
<evidence type="ECO:0000256" key="5">
    <source>
        <dbReference type="ARBA" id="ARBA00032427"/>
    </source>
</evidence>
<dbReference type="SMART" id="SM00102">
    <property type="entry name" value="ADF"/>
    <property type="match status" value="1"/>
</dbReference>
<dbReference type="OrthoDB" id="10249245at2759"/>
<dbReference type="InterPro" id="IPR002108">
    <property type="entry name" value="ADF-H"/>
</dbReference>